<name>A0A1H2GBZ4_9PROT</name>
<dbReference type="HAMAP" id="MF_00460">
    <property type="entry name" value="UPF0125_RnfH"/>
    <property type="match status" value="1"/>
</dbReference>
<sequence>MTTVIQVEIVYALPNIQVLKKMTVPDNCTVGEALALSGFLEQFPEIDPAKNKLGIFGKLVGPHTSLQSRDRIEIYRPLVIDPKEIRRIRAKRSLGSENRKS</sequence>
<dbReference type="PANTHER" id="PTHR37483:SF1">
    <property type="entry name" value="UPF0125 PROTEIN RATB"/>
    <property type="match status" value="1"/>
</dbReference>
<dbReference type="Gene3D" id="3.10.20.280">
    <property type="entry name" value="RnfH-like"/>
    <property type="match status" value="1"/>
</dbReference>
<dbReference type="Pfam" id="PF03658">
    <property type="entry name" value="Ub-RnfH"/>
    <property type="match status" value="1"/>
</dbReference>
<dbReference type="InterPro" id="IPR037021">
    <property type="entry name" value="RnfH_sf"/>
</dbReference>
<dbReference type="RefSeq" id="WP_062559372.1">
    <property type="nucleotide sequence ID" value="NZ_CP013341.1"/>
</dbReference>
<dbReference type="PANTHER" id="PTHR37483">
    <property type="entry name" value="UPF0125 PROTEIN RATB"/>
    <property type="match status" value="1"/>
</dbReference>
<dbReference type="KEGG" id="nur:ATY38_11155"/>
<dbReference type="Proteomes" id="UP000182882">
    <property type="component" value="Unassembled WGS sequence"/>
</dbReference>
<comment type="similarity">
    <text evidence="1 2">Belongs to the UPF0125 (RnfH) family.</text>
</comment>
<evidence type="ECO:0000256" key="2">
    <source>
        <dbReference type="HAMAP-Rule" id="MF_00460"/>
    </source>
</evidence>
<dbReference type="NCBIfam" id="NF002490">
    <property type="entry name" value="PRK01777.1"/>
    <property type="match status" value="1"/>
</dbReference>
<evidence type="ECO:0000313" key="4">
    <source>
        <dbReference type="Proteomes" id="UP000182882"/>
    </source>
</evidence>
<dbReference type="AlphaFoldDB" id="A0A1H2GBZ4"/>
<organism evidence="3 4">
    <name type="scientific">Nitrosomonas ureae</name>
    <dbReference type="NCBI Taxonomy" id="44577"/>
    <lineage>
        <taxon>Bacteria</taxon>
        <taxon>Pseudomonadati</taxon>
        <taxon>Pseudomonadota</taxon>
        <taxon>Betaproteobacteria</taxon>
        <taxon>Nitrosomonadales</taxon>
        <taxon>Nitrosomonadaceae</taxon>
        <taxon>Nitrosomonas</taxon>
    </lineage>
</organism>
<evidence type="ECO:0000256" key="1">
    <source>
        <dbReference type="ARBA" id="ARBA00010645"/>
    </source>
</evidence>
<keyword evidence="4" id="KW-1185">Reference proteome</keyword>
<reference evidence="4" key="1">
    <citation type="submission" date="2016-10" db="EMBL/GenBank/DDBJ databases">
        <authorList>
            <person name="Varghese N."/>
            <person name="Submissions S."/>
        </authorList>
    </citation>
    <scope>NUCLEOTIDE SEQUENCE [LARGE SCALE GENOMIC DNA]</scope>
    <source>
        <strain evidence="4">Nm10</strain>
    </source>
</reference>
<dbReference type="InterPro" id="IPR005346">
    <property type="entry name" value="RnfH"/>
</dbReference>
<protein>
    <recommendedName>
        <fullName evidence="2">UPF0125 protein SAMN05216406_13025</fullName>
    </recommendedName>
</protein>
<dbReference type="InterPro" id="IPR016155">
    <property type="entry name" value="Mopterin_synth/thiamin_S_b"/>
</dbReference>
<dbReference type="SUPFAM" id="SSF54285">
    <property type="entry name" value="MoaD/ThiS"/>
    <property type="match status" value="1"/>
</dbReference>
<evidence type="ECO:0000313" key="3">
    <source>
        <dbReference type="EMBL" id="SDU17266.1"/>
    </source>
</evidence>
<accession>A0A1H2GBZ4</accession>
<proteinExistence type="inferred from homology"/>
<gene>
    <name evidence="3" type="ORF">SAMN05216406_13025</name>
</gene>
<dbReference type="EMBL" id="FNLN01000030">
    <property type="protein sequence ID" value="SDU17266.1"/>
    <property type="molecule type" value="Genomic_DNA"/>
</dbReference>